<dbReference type="GO" id="GO:0005634">
    <property type="term" value="C:nucleus"/>
    <property type="evidence" value="ECO:0007669"/>
    <property type="project" value="UniProtKB-SubCell"/>
</dbReference>
<name>A0A9Q5I3U4_SANBA</name>
<evidence type="ECO:0000313" key="9">
    <source>
        <dbReference type="Proteomes" id="UP000757232"/>
    </source>
</evidence>
<dbReference type="PANTHER" id="PTHR45875">
    <property type="entry name" value="METHYLTRANSFERASE N6AMT1"/>
    <property type="match status" value="1"/>
</dbReference>
<dbReference type="GO" id="GO:0008276">
    <property type="term" value="F:protein methyltransferase activity"/>
    <property type="evidence" value="ECO:0007669"/>
    <property type="project" value="TreeGrafter"/>
</dbReference>
<dbReference type="EMBL" id="LNZH02000102">
    <property type="protein sequence ID" value="OCB91164.1"/>
    <property type="molecule type" value="Genomic_DNA"/>
</dbReference>
<evidence type="ECO:0000256" key="4">
    <source>
        <dbReference type="ARBA" id="ARBA00022679"/>
    </source>
</evidence>
<gene>
    <name evidence="8" type="ORF">A7U60_g1572</name>
</gene>
<dbReference type="InterPro" id="IPR007848">
    <property type="entry name" value="Small_mtfrase_dom"/>
</dbReference>
<dbReference type="Proteomes" id="UP000757232">
    <property type="component" value="Unassembled WGS sequence"/>
</dbReference>
<evidence type="ECO:0000256" key="5">
    <source>
        <dbReference type="ARBA" id="ARBA00022691"/>
    </source>
</evidence>
<comment type="subcellular location">
    <subcellularLocation>
        <location evidence="1">Nucleus</location>
    </subcellularLocation>
</comment>
<reference evidence="8" key="1">
    <citation type="submission" date="2016-06" db="EMBL/GenBank/DDBJ databases">
        <title>Draft Genome sequence of the fungus Inonotus baumii.</title>
        <authorList>
            <person name="Zhu H."/>
            <person name="Lin W."/>
        </authorList>
    </citation>
    <scope>NUCLEOTIDE SEQUENCE</scope>
    <source>
        <strain evidence="8">821</strain>
    </source>
</reference>
<dbReference type="CDD" id="cd02440">
    <property type="entry name" value="AdoMet_MTases"/>
    <property type="match status" value="1"/>
</dbReference>
<dbReference type="InterPro" id="IPR002052">
    <property type="entry name" value="DNA_methylase_N6_adenine_CS"/>
</dbReference>
<feature type="domain" description="Methyltransferase small" evidence="7">
    <location>
        <begin position="43"/>
        <end position="135"/>
    </location>
</feature>
<dbReference type="Pfam" id="PF05175">
    <property type="entry name" value="MTS"/>
    <property type="match status" value="1"/>
</dbReference>
<evidence type="ECO:0000256" key="3">
    <source>
        <dbReference type="ARBA" id="ARBA00022603"/>
    </source>
</evidence>
<accession>A0A9Q5I3U4</accession>
<dbReference type="GO" id="GO:0032259">
    <property type="term" value="P:methylation"/>
    <property type="evidence" value="ECO:0007669"/>
    <property type="project" value="UniProtKB-KW"/>
</dbReference>
<evidence type="ECO:0000313" key="8">
    <source>
        <dbReference type="EMBL" id="OCB91164.1"/>
    </source>
</evidence>
<dbReference type="PROSITE" id="PS00092">
    <property type="entry name" value="N6_MTASE"/>
    <property type="match status" value="1"/>
</dbReference>
<evidence type="ECO:0000256" key="1">
    <source>
        <dbReference type="ARBA" id="ARBA00004123"/>
    </source>
</evidence>
<dbReference type="OrthoDB" id="406152at2759"/>
<comment type="caution">
    <text evidence="8">The sequence shown here is derived from an EMBL/GenBank/DDBJ whole genome shotgun (WGS) entry which is preliminary data.</text>
</comment>
<evidence type="ECO:0000256" key="2">
    <source>
        <dbReference type="ARBA" id="ARBA00006149"/>
    </source>
</evidence>
<keyword evidence="6" id="KW-0539">Nucleus</keyword>
<proteinExistence type="inferred from homology"/>
<comment type="similarity">
    <text evidence="2">Belongs to the eukaryotic/archaeal PrmC-related family.</text>
</comment>
<dbReference type="GO" id="GO:0008757">
    <property type="term" value="F:S-adenosylmethionine-dependent methyltransferase activity"/>
    <property type="evidence" value="ECO:0007669"/>
    <property type="project" value="TreeGrafter"/>
</dbReference>
<dbReference type="PANTHER" id="PTHR45875:SF1">
    <property type="entry name" value="METHYLTRANSFERASE N6AMT1"/>
    <property type="match status" value="1"/>
</dbReference>
<dbReference type="GO" id="GO:0003676">
    <property type="term" value="F:nucleic acid binding"/>
    <property type="evidence" value="ECO:0007669"/>
    <property type="project" value="InterPro"/>
</dbReference>
<protein>
    <recommendedName>
        <fullName evidence="7">Methyltransferase small domain-containing protein</fullName>
    </recommendedName>
</protein>
<evidence type="ECO:0000259" key="7">
    <source>
        <dbReference type="Pfam" id="PF05175"/>
    </source>
</evidence>
<evidence type="ECO:0000256" key="6">
    <source>
        <dbReference type="ARBA" id="ARBA00023242"/>
    </source>
</evidence>
<dbReference type="SUPFAM" id="SSF53335">
    <property type="entry name" value="S-adenosyl-L-methionine-dependent methyltransferases"/>
    <property type="match status" value="1"/>
</dbReference>
<keyword evidence="5" id="KW-0949">S-adenosyl-L-methionine</keyword>
<dbReference type="InterPro" id="IPR029063">
    <property type="entry name" value="SAM-dependent_MTases_sf"/>
</dbReference>
<dbReference type="AlphaFoldDB" id="A0A9Q5I3U4"/>
<sequence length="244" mass="26970">MLSLPTPDLSHLTHEDYERVYEPAANKEDTFILLDALEADVEELLEAKPRICLEIGSGSGCVSTFAAKILGPSECLYLCTDINKHAARCTHLTGRQNNVTLDPVLSSLSDAFNQRFRKCGGVDLLIFNPPYVPTADEEALNAQGDADIAGAWAGGKLGMEITNQVLNNDILSHSGRFYLVAVKQNDVPSIQERMNIEQGMPPLRHHYSDRIFLDSLPLRIRPHAADEVLDVLHLSQPFDKHLTA</sequence>
<keyword evidence="4" id="KW-0808">Transferase</keyword>
<keyword evidence="9" id="KW-1185">Reference proteome</keyword>
<organism evidence="8 9">
    <name type="scientific">Sanghuangporus baumii</name>
    <name type="common">Phellinus baumii</name>
    <dbReference type="NCBI Taxonomy" id="108892"/>
    <lineage>
        <taxon>Eukaryota</taxon>
        <taxon>Fungi</taxon>
        <taxon>Dikarya</taxon>
        <taxon>Basidiomycota</taxon>
        <taxon>Agaricomycotina</taxon>
        <taxon>Agaricomycetes</taxon>
        <taxon>Hymenochaetales</taxon>
        <taxon>Hymenochaetaceae</taxon>
        <taxon>Sanghuangporus</taxon>
    </lineage>
</organism>
<dbReference type="InterPro" id="IPR052190">
    <property type="entry name" value="Euk-Arch_PrmC-MTase"/>
</dbReference>
<keyword evidence="3" id="KW-0489">Methyltransferase</keyword>
<dbReference type="GO" id="GO:0035657">
    <property type="term" value="C:eRF1 methyltransferase complex"/>
    <property type="evidence" value="ECO:0007669"/>
    <property type="project" value="TreeGrafter"/>
</dbReference>
<dbReference type="FunFam" id="3.40.50.150:FF:000077">
    <property type="entry name" value="HemK methyltransferase family member 2"/>
    <property type="match status" value="1"/>
</dbReference>
<dbReference type="Gene3D" id="3.40.50.150">
    <property type="entry name" value="Vaccinia Virus protein VP39"/>
    <property type="match status" value="1"/>
</dbReference>